<dbReference type="EC" id="4.1.2.13" evidence="4 9"/>
<dbReference type="Proteomes" id="UP001383192">
    <property type="component" value="Unassembled WGS sequence"/>
</dbReference>
<dbReference type="PROSITE" id="PS00806">
    <property type="entry name" value="ALDOLASE_CLASS_II_2"/>
    <property type="match status" value="1"/>
</dbReference>
<dbReference type="Pfam" id="PF01116">
    <property type="entry name" value="F_bP_aldolase"/>
    <property type="match status" value="1"/>
</dbReference>
<dbReference type="GO" id="GO:0006094">
    <property type="term" value="P:gluconeogenesis"/>
    <property type="evidence" value="ECO:0007669"/>
    <property type="project" value="TreeGrafter"/>
</dbReference>
<dbReference type="EMBL" id="JAYKXP010000310">
    <property type="protein sequence ID" value="KAK7015844.1"/>
    <property type="molecule type" value="Genomic_DNA"/>
</dbReference>
<keyword evidence="6 9" id="KW-0862">Zinc</keyword>
<dbReference type="PANTHER" id="PTHR30559:SF0">
    <property type="entry name" value="FRUCTOSE-BISPHOSPHATE ALDOLASE"/>
    <property type="match status" value="1"/>
</dbReference>
<dbReference type="InterPro" id="IPR006411">
    <property type="entry name" value="Fruct_bisP_bact"/>
</dbReference>
<comment type="pathway">
    <text evidence="2 9">Carbohydrate degradation; glycolysis; D-glyceraldehyde 3-phosphate and glycerone phosphate from D-glucose: step 4/4.</text>
</comment>
<evidence type="ECO:0000256" key="5">
    <source>
        <dbReference type="ARBA" id="ARBA00022723"/>
    </source>
</evidence>
<keyword evidence="8 9" id="KW-0456">Lyase</keyword>
<keyword evidence="11" id="KW-1185">Reference proteome</keyword>
<evidence type="ECO:0000256" key="9">
    <source>
        <dbReference type="RuleBase" id="RU366023"/>
    </source>
</evidence>
<evidence type="ECO:0000256" key="4">
    <source>
        <dbReference type="ARBA" id="ARBA00013068"/>
    </source>
</evidence>
<comment type="cofactor">
    <cofactor evidence="9">
        <name>Zn(2+)</name>
        <dbReference type="ChEBI" id="CHEBI:29105"/>
    </cofactor>
    <text evidence="9">Binds 2 Zn(2+) ions per subunit. One is catalytic and the other provides a structural contribution.</text>
</comment>
<evidence type="ECO:0000256" key="2">
    <source>
        <dbReference type="ARBA" id="ARBA00004714"/>
    </source>
</evidence>
<dbReference type="GO" id="GO:0008270">
    <property type="term" value="F:zinc ion binding"/>
    <property type="evidence" value="ECO:0007669"/>
    <property type="project" value="UniProtKB-UniRule"/>
</dbReference>
<comment type="function">
    <text evidence="9">Catalyzes the aldol condensation of dihydroxyacetone phosphate (DHAP or glycerone-phosphate) with glyceraldehyde 3-phosphate (G3P) to form fructose 1,6-bisphosphate (FBP) in gluconeogenesis and the reverse reaction in glycolysis.</text>
</comment>
<keyword evidence="5 9" id="KW-0479">Metal-binding</keyword>
<proteinExistence type="inferred from homology"/>
<evidence type="ECO:0000256" key="3">
    <source>
        <dbReference type="ARBA" id="ARBA00005812"/>
    </source>
</evidence>
<evidence type="ECO:0000256" key="1">
    <source>
        <dbReference type="ARBA" id="ARBA00000441"/>
    </source>
</evidence>
<evidence type="ECO:0000256" key="8">
    <source>
        <dbReference type="ARBA" id="ARBA00023239"/>
    </source>
</evidence>
<sequence>MGLLDIVSPGVLTGQDVVKVFEYAKEHKFAIPAINVTSSSTANAVLEAARSAFIKTLRPPSSPPILKCGSAYFAGKGLANDKQQASVAGAIAAAHHIRTVAKHYGVPVILHSDHCAHKLLPWFDGMLEADEAYYKEHGEPLFSSHMLDLSEEPKEENIATCVKYFKRMAPLGIWLEMEIGITGGEED</sequence>
<gene>
    <name evidence="10" type="primary">FBA1_2</name>
    <name evidence="10" type="ORF">VNI00_019050</name>
</gene>
<comment type="catalytic activity">
    <reaction evidence="1 9">
        <text>beta-D-fructose 1,6-bisphosphate = D-glyceraldehyde 3-phosphate + dihydroxyacetone phosphate</text>
        <dbReference type="Rhea" id="RHEA:14729"/>
        <dbReference type="ChEBI" id="CHEBI:32966"/>
        <dbReference type="ChEBI" id="CHEBI:57642"/>
        <dbReference type="ChEBI" id="CHEBI:59776"/>
        <dbReference type="EC" id="4.1.2.13"/>
    </reaction>
</comment>
<dbReference type="GO" id="GO:0006096">
    <property type="term" value="P:glycolytic process"/>
    <property type="evidence" value="ECO:0007669"/>
    <property type="project" value="UniProtKB-KW"/>
</dbReference>
<dbReference type="SUPFAM" id="SSF51569">
    <property type="entry name" value="Aldolase"/>
    <property type="match status" value="1"/>
</dbReference>
<dbReference type="InterPro" id="IPR013785">
    <property type="entry name" value="Aldolase_TIM"/>
</dbReference>
<dbReference type="InterPro" id="IPR000771">
    <property type="entry name" value="FBA_II"/>
</dbReference>
<dbReference type="PROSITE" id="PS00602">
    <property type="entry name" value="ALDOLASE_CLASS_II_1"/>
    <property type="match status" value="1"/>
</dbReference>
<dbReference type="PANTHER" id="PTHR30559">
    <property type="entry name" value="FRUCTOSE-BISPHOSPHATE ALDOLASE CLASS 2"/>
    <property type="match status" value="1"/>
</dbReference>
<dbReference type="GO" id="GO:0004332">
    <property type="term" value="F:fructose-bisphosphate aldolase activity"/>
    <property type="evidence" value="ECO:0007669"/>
    <property type="project" value="UniProtKB-EC"/>
</dbReference>
<comment type="caution">
    <text evidence="10">The sequence shown here is derived from an EMBL/GenBank/DDBJ whole genome shotgun (WGS) entry which is preliminary data.</text>
</comment>
<evidence type="ECO:0000313" key="10">
    <source>
        <dbReference type="EMBL" id="KAK7015844.1"/>
    </source>
</evidence>
<comment type="similarity">
    <text evidence="3 9">Belongs to the class II fructose-bisphosphate aldolase family.</text>
</comment>
<accession>A0AAW0ATF4</accession>
<dbReference type="AlphaFoldDB" id="A0AAW0ATF4"/>
<organism evidence="10 11">
    <name type="scientific">Paramarasmius palmivorus</name>
    <dbReference type="NCBI Taxonomy" id="297713"/>
    <lineage>
        <taxon>Eukaryota</taxon>
        <taxon>Fungi</taxon>
        <taxon>Dikarya</taxon>
        <taxon>Basidiomycota</taxon>
        <taxon>Agaricomycotina</taxon>
        <taxon>Agaricomycetes</taxon>
        <taxon>Agaricomycetidae</taxon>
        <taxon>Agaricales</taxon>
        <taxon>Marasmiineae</taxon>
        <taxon>Marasmiaceae</taxon>
        <taxon>Paramarasmius</taxon>
    </lineage>
</organism>
<evidence type="ECO:0000256" key="7">
    <source>
        <dbReference type="ARBA" id="ARBA00023152"/>
    </source>
</evidence>
<dbReference type="GO" id="GO:0005829">
    <property type="term" value="C:cytosol"/>
    <property type="evidence" value="ECO:0007669"/>
    <property type="project" value="TreeGrafter"/>
</dbReference>
<protein>
    <recommendedName>
        <fullName evidence="4 9">Fructose-bisphosphate aldolase</fullName>
        <shortName evidence="9">FBP aldolase</shortName>
        <ecNumber evidence="4 9">4.1.2.13</ecNumber>
    </recommendedName>
</protein>
<name>A0AAW0ATF4_9AGAR</name>
<keyword evidence="7 9" id="KW-0324">Glycolysis</keyword>
<evidence type="ECO:0000313" key="11">
    <source>
        <dbReference type="Proteomes" id="UP001383192"/>
    </source>
</evidence>
<feature type="non-terminal residue" evidence="10">
    <location>
        <position position="187"/>
    </location>
</feature>
<evidence type="ECO:0000256" key="6">
    <source>
        <dbReference type="ARBA" id="ARBA00022833"/>
    </source>
</evidence>
<reference evidence="10 11" key="1">
    <citation type="submission" date="2024-01" db="EMBL/GenBank/DDBJ databases">
        <title>A draft genome for a cacao thread blight-causing isolate of Paramarasmius palmivorus.</title>
        <authorList>
            <person name="Baruah I.K."/>
            <person name="Bukari Y."/>
            <person name="Amoako-Attah I."/>
            <person name="Meinhardt L.W."/>
            <person name="Bailey B.A."/>
            <person name="Cohen S.P."/>
        </authorList>
    </citation>
    <scope>NUCLEOTIDE SEQUENCE [LARGE SCALE GENOMIC DNA]</scope>
    <source>
        <strain evidence="10 11">GH-12</strain>
    </source>
</reference>
<dbReference type="Gene3D" id="3.20.20.70">
    <property type="entry name" value="Aldolase class I"/>
    <property type="match status" value="1"/>
</dbReference>